<dbReference type="PANTHER" id="PTHR24372:SF74">
    <property type="entry name" value="LP13728P"/>
    <property type="match status" value="1"/>
</dbReference>
<evidence type="ECO:0000256" key="7">
    <source>
        <dbReference type="ARBA" id="ARBA00023040"/>
    </source>
</evidence>
<keyword evidence="5" id="KW-0677">Repeat</keyword>
<name>A0A914WTS2_9BILA</name>
<dbReference type="GO" id="GO:0007189">
    <property type="term" value="P:adenylate cyclase-activating G protein-coupled receptor signaling pathway"/>
    <property type="evidence" value="ECO:0007669"/>
    <property type="project" value="TreeGrafter"/>
</dbReference>
<protein>
    <submittedName>
        <fullName evidence="16">G-protein coupled receptors family 1 profile domain-containing protein</fullName>
    </submittedName>
</protein>
<dbReference type="GO" id="GO:0005886">
    <property type="term" value="C:plasma membrane"/>
    <property type="evidence" value="ECO:0007669"/>
    <property type="project" value="UniProtKB-SubCell"/>
</dbReference>
<dbReference type="PANTHER" id="PTHR24372">
    <property type="entry name" value="GLYCOPROTEIN HORMONE RECEPTOR"/>
    <property type="match status" value="1"/>
</dbReference>
<feature type="transmembrane region" description="Helical" evidence="12">
    <location>
        <begin position="467"/>
        <end position="491"/>
    </location>
</feature>
<dbReference type="SUPFAM" id="SSF81321">
    <property type="entry name" value="Family A G protein-coupled receptor-like"/>
    <property type="match status" value="1"/>
</dbReference>
<evidence type="ECO:0000256" key="11">
    <source>
        <dbReference type="SAM" id="MobiDB-lite"/>
    </source>
</evidence>
<keyword evidence="10" id="KW-0807">Transducer</keyword>
<dbReference type="Pfam" id="PF13306">
    <property type="entry name" value="LRR_5"/>
    <property type="match status" value="1"/>
</dbReference>
<dbReference type="InterPro" id="IPR026906">
    <property type="entry name" value="LRR_5"/>
</dbReference>
<feature type="transmembrane region" description="Helical" evidence="12">
    <location>
        <begin position="554"/>
        <end position="579"/>
    </location>
</feature>
<evidence type="ECO:0000256" key="10">
    <source>
        <dbReference type="ARBA" id="ARBA00023224"/>
    </source>
</evidence>
<dbReference type="InterPro" id="IPR000276">
    <property type="entry name" value="GPCR_Rhodpsn"/>
</dbReference>
<dbReference type="GO" id="GO:0009755">
    <property type="term" value="P:hormone-mediated signaling pathway"/>
    <property type="evidence" value="ECO:0007669"/>
    <property type="project" value="TreeGrafter"/>
</dbReference>
<feature type="transmembrane region" description="Helical" evidence="12">
    <location>
        <begin position="599"/>
        <end position="624"/>
    </location>
</feature>
<evidence type="ECO:0000313" key="15">
    <source>
        <dbReference type="Proteomes" id="UP000887566"/>
    </source>
</evidence>
<dbReference type="InterPro" id="IPR017452">
    <property type="entry name" value="GPCR_Rhodpsn_7TM"/>
</dbReference>
<dbReference type="GO" id="GO:0008528">
    <property type="term" value="F:G protein-coupled peptide receptor activity"/>
    <property type="evidence" value="ECO:0007669"/>
    <property type="project" value="TreeGrafter"/>
</dbReference>
<organism evidence="15 16">
    <name type="scientific">Plectus sambesii</name>
    <dbReference type="NCBI Taxonomy" id="2011161"/>
    <lineage>
        <taxon>Eukaryota</taxon>
        <taxon>Metazoa</taxon>
        <taxon>Ecdysozoa</taxon>
        <taxon>Nematoda</taxon>
        <taxon>Chromadorea</taxon>
        <taxon>Plectida</taxon>
        <taxon>Plectina</taxon>
        <taxon>Plectoidea</taxon>
        <taxon>Plectidae</taxon>
        <taxon>Plectus</taxon>
    </lineage>
</organism>
<feature type="compositionally biased region" description="Acidic residues" evidence="11">
    <location>
        <begin position="379"/>
        <end position="389"/>
    </location>
</feature>
<feature type="chain" id="PRO_5036987919" evidence="13">
    <location>
        <begin position="27"/>
        <end position="687"/>
    </location>
</feature>
<keyword evidence="3" id="KW-0433">Leucine-rich repeat</keyword>
<proteinExistence type="predicted"/>
<keyword evidence="7" id="KW-0297">G-protein coupled receptor</keyword>
<keyword evidence="2" id="KW-1003">Cell membrane</keyword>
<dbReference type="InterPro" id="IPR032675">
    <property type="entry name" value="LRR_dom_sf"/>
</dbReference>
<evidence type="ECO:0000256" key="3">
    <source>
        <dbReference type="ARBA" id="ARBA00022614"/>
    </source>
</evidence>
<evidence type="ECO:0000256" key="6">
    <source>
        <dbReference type="ARBA" id="ARBA00022989"/>
    </source>
</evidence>
<dbReference type="Pfam" id="PF00001">
    <property type="entry name" value="7tm_1"/>
    <property type="match status" value="1"/>
</dbReference>
<comment type="subcellular location">
    <subcellularLocation>
        <location evidence="1">Cell membrane</location>
        <topology evidence="1">Multi-pass membrane protein</topology>
    </subcellularLocation>
</comment>
<feature type="signal peptide" evidence="13">
    <location>
        <begin position="1"/>
        <end position="26"/>
    </location>
</feature>
<dbReference type="Proteomes" id="UP000887566">
    <property type="component" value="Unplaced"/>
</dbReference>
<evidence type="ECO:0000256" key="4">
    <source>
        <dbReference type="ARBA" id="ARBA00022692"/>
    </source>
</evidence>
<evidence type="ECO:0000256" key="12">
    <source>
        <dbReference type="SAM" id="Phobius"/>
    </source>
</evidence>
<keyword evidence="4 12" id="KW-0812">Transmembrane</keyword>
<feature type="region of interest" description="Disordered" evidence="11">
    <location>
        <begin position="376"/>
        <end position="396"/>
    </location>
</feature>
<dbReference type="InterPro" id="IPR002131">
    <property type="entry name" value="Gphrmn_rcpt_fam"/>
</dbReference>
<evidence type="ECO:0000256" key="13">
    <source>
        <dbReference type="SAM" id="SignalP"/>
    </source>
</evidence>
<evidence type="ECO:0000256" key="1">
    <source>
        <dbReference type="ARBA" id="ARBA00004651"/>
    </source>
</evidence>
<evidence type="ECO:0000256" key="8">
    <source>
        <dbReference type="ARBA" id="ARBA00023136"/>
    </source>
</evidence>
<dbReference type="PROSITE" id="PS50262">
    <property type="entry name" value="G_PROTEIN_RECEP_F1_2"/>
    <property type="match status" value="1"/>
</dbReference>
<dbReference type="PRINTS" id="PR00237">
    <property type="entry name" value="GPCRRHODOPSN"/>
</dbReference>
<feature type="transmembrane region" description="Helical" evidence="12">
    <location>
        <begin position="515"/>
        <end position="534"/>
    </location>
</feature>
<feature type="region of interest" description="Disordered" evidence="11">
    <location>
        <begin position="324"/>
        <end position="348"/>
    </location>
</feature>
<accession>A0A914WTS2</accession>
<keyword evidence="6 12" id="KW-1133">Transmembrane helix</keyword>
<evidence type="ECO:0000256" key="2">
    <source>
        <dbReference type="ARBA" id="ARBA00022475"/>
    </source>
</evidence>
<dbReference type="PRINTS" id="PR00373">
    <property type="entry name" value="GLYCHORMONER"/>
</dbReference>
<feature type="domain" description="G-protein coupled receptors family 1 profile" evidence="14">
    <location>
        <begin position="449"/>
        <end position="687"/>
    </location>
</feature>
<dbReference type="Gene3D" id="3.80.10.10">
    <property type="entry name" value="Ribonuclease Inhibitor"/>
    <property type="match status" value="1"/>
</dbReference>
<evidence type="ECO:0000259" key="14">
    <source>
        <dbReference type="PROSITE" id="PS50262"/>
    </source>
</evidence>
<dbReference type="WBParaSite" id="PSAMB.scaffold5236size12254.g26143.t1">
    <property type="protein sequence ID" value="PSAMB.scaffold5236size12254.g26143.t1"/>
    <property type="gene ID" value="PSAMB.scaffold5236size12254.g26143"/>
</dbReference>
<keyword evidence="9" id="KW-0675">Receptor</keyword>
<feature type="transmembrane region" description="Helical" evidence="12">
    <location>
        <begin position="645"/>
        <end position="664"/>
    </location>
</feature>
<reference evidence="16" key="1">
    <citation type="submission" date="2022-11" db="UniProtKB">
        <authorList>
            <consortium name="WormBaseParasite"/>
        </authorList>
    </citation>
    <scope>IDENTIFICATION</scope>
</reference>
<dbReference type="GO" id="GO:0016500">
    <property type="term" value="F:protein-hormone receptor activity"/>
    <property type="evidence" value="ECO:0007669"/>
    <property type="project" value="InterPro"/>
</dbReference>
<evidence type="ECO:0000313" key="16">
    <source>
        <dbReference type="WBParaSite" id="PSAMB.scaffold5236size12254.g26143.t1"/>
    </source>
</evidence>
<sequence>MMRLRALISFPTSLFLIALCLVTVNAVWYYPSCPKNGCQCVNSQPKGGGKQCCCVGKDIREIPVNLSTSMNTLLMSEVGIERISATDLLKYPLLEQIDISNAKALISVNAVAFDHLTKLRKLSLSDCPNLREIEGTLLEKNPKIQVLTVAYTALEQIPSMRMTNDHYLTMQSIDFSNNKIQNLTGGLIQRVYTKSFRLDNNQLTEIGSRVFNMCKFVDLNLSHNRKLTVMSKSAFEGISVIHNLNLSDTSISELPTEGIKELKSIDIRDTSSLKQLPSILAFTTLQEAKFTYPYHCCLFKHAKREAERSDRQYTKNLAEMQSKYCEKKTTSTPQAQKKEPLKRQRRQVTTKSTANAYLLFELDYFDRWGAYDNETVSSESEESSEEPDDHTEGQTITVSCHDDNAGIYLYYENITCTPEPNALNPCEDVVGYTFLRFAIWVVWIFAIVGNIGVWAVLIIVKHPRMKVHYFFMMNLALADLLTGVYLAMLAIQDIRTSGEYYNYAVEWQTGMGCKVAGFISVFASELSIITMFLISFEIWYNTKYVFYGKRLHQYAAWILMFLGYIYATLMAALPLLGVSSYSPTSICLPLKISSTVDRGYIISGLIFNIIAFCGMATNYGMIYCTMNGSASRSTRPEDIQVAKKMALLIGTDFLCWCPTILFGLTAALKMPLINISVAKIFLVLFYP</sequence>
<keyword evidence="8 12" id="KW-0472">Membrane</keyword>
<dbReference type="Gene3D" id="1.20.1070.10">
    <property type="entry name" value="Rhodopsin 7-helix transmembrane proteins"/>
    <property type="match status" value="1"/>
</dbReference>
<evidence type="ECO:0000256" key="9">
    <source>
        <dbReference type="ARBA" id="ARBA00023170"/>
    </source>
</evidence>
<feature type="transmembrane region" description="Helical" evidence="12">
    <location>
        <begin position="437"/>
        <end position="460"/>
    </location>
</feature>
<keyword evidence="13" id="KW-0732">Signal</keyword>
<dbReference type="SUPFAM" id="SSF52058">
    <property type="entry name" value="L domain-like"/>
    <property type="match status" value="1"/>
</dbReference>
<keyword evidence="15" id="KW-1185">Reference proteome</keyword>
<evidence type="ECO:0000256" key="5">
    <source>
        <dbReference type="ARBA" id="ARBA00022737"/>
    </source>
</evidence>
<dbReference type="AlphaFoldDB" id="A0A914WTS2"/>